<dbReference type="PANTHER" id="PTHR28158:SF1">
    <property type="entry name" value="SMALL RIBOSOMAL SUBUNIT PROTEIN MS45"/>
    <property type="match status" value="1"/>
</dbReference>
<evidence type="ECO:0000313" key="3">
    <source>
        <dbReference type="Proteomes" id="UP001209540"/>
    </source>
</evidence>
<feature type="region of interest" description="Disordered" evidence="1">
    <location>
        <begin position="37"/>
        <end position="111"/>
    </location>
</feature>
<dbReference type="Pfam" id="PF12298">
    <property type="entry name" value="Bot1p"/>
    <property type="match status" value="1"/>
</dbReference>
<name>A0AAD5K8F1_9FUNG</name>
<comment type="caution">
    <text evidence="2">The sequence shown here is derived from an EMBL/GenBank/DDBJ whole genome shotgun (WGS) entry which is preliminary data.</text>
</comment>
<dbReference type="EMBL" id="JAIXMP010000022">
    <property type="protein sequence ID" value="KAI9255693.1"/>
    <property type="molecule type" value="Genomic_DNA"/>
</dbReference>
<dbReference type="PANTHER" id="PTHR28158">
    <property type="entry name" value="37S RIBOSOMAL PROTEIN S35, MITOCHONDRIAL"/>
    <property type="match status" value="1"/>
</dbReference>
<dbReference type="GO" id="GO:0003735">
    <property type="term" value="F:structural constituent of ribosome"/>
    <property type="evidence" value="ECO:0007669"/>
    <property type="project" value="TreeGrafter"/>
</dbReference>
<feature type="compositionally biased region" description="Polar residues" evidence="1">
    <location>
        <begin position="90"/>
        <end position="102"/>
    </location>
</feature>
<gene>
    <name evidence="2" type="ORF">BDA99DRAFT_148588</name>
</gene>
<evidence type="ECO:0000313" key="2">
    <source>
        <dbReference type="EMBL" id="KAI9255693.1"/>
    </source>
</evidence>
<reference evidence="2" key="1">
    <citation type="journal article" date="2022" name="IScience">
        <title>Evolution of zygomycete secretomes and the origins of terrestrial fungal ecologies.</title>
        <authorList>
            <person name="Chang Y."/>
            <person name="Wang Y."/>
            <person name="Mondo S."/>
            <person name="Ahrendt S."/>
            <person name="Andreopoulos W."/>
            <person name="Barry K."/>
            <person name="Beard J."/>
            <person name="Benny G.L."/>
            <person name="Blankenship S."/>
            <person name="Bonito G."/>
            <person name="Cuomo C."/>
            <person name="Desiro A."/>
            <person name="Gervers K.A."/>
            <person name="Hundley H."/>
            <person name="Kuo A."/>
            <person name="LaButti K."/>
            <person name="Lang B.F."/>
            <person name="Lipzen A."/>
            <person name="O'Donnell K."/>
            <person name="Pangilinan J."/>
            <person name="Reynolds N."/>
            <person name="Sandor L."/>
            <person name="Smith M.E."/>
            <person name="Tsang A."/>
            <person name="Grigoriev I.V."/>
            <person name="Stajich J.E."/>
            <person name="Spatafora J.W."/>
        </authorList>
    </citation>
    <scope>NUCLEOTIDE SEQUENCE</scope>
    <source>
        <strain evidence="2">RSA 2281</strain>
    </source>
</reference>
<dbReference type="GO" id="GO:0032543">
    <property type="term" value="P:mitochondrial translation"/>
    <property type="evidence" value="ECO:0007669"/>
    <property type="project" value="TreeGrafter"/>
</dbReference>
<proteinExistence type="predicted"/>
<dbReference type="GO" id="GO:0005763">
    <property type="term" value="C:mitochondrial small ribosomal subunit"/>
    <property type="evidence" value="ECO:0007669"/>
    <property type="project" value="TreeGrafter"/>
</dbReference>
<reference evidence="2" key="2">
    <citation type="submission" date="2023-02" db="EMBL/GenBank/DDBJ databases">
        <authorList>
            <consortium name="DOE Joint Genome Institute"/>
            <person name="Mondo S.J."/>
            <person name="Chang Y."/>
            <person name="Wang Y."/>
            <person name="Ahrendt S."/>
            <person name="Andreopoulos W."/>
            <person name="Barry K."/>
            <person name="Beard J."/>
            <person name="Benny G.L."/>
            <person name="Blankenship S."/>
            <person name="Bonito G."/>
            <person name="Cuomo C."/>
            <person name="Desiro A."/>
            <person name="Gervers K.A."/>
            <person name="Hundley H."/>
            <person name="Kuo A."/>
            <person name="LaButti K."/>
            <person name="Lang B.F."/>
            <person name="Lipzen A."/>
            <person name="O'Donnell K."/>
            <person name="Pangilinan J."/>
            <person name="Reynolds N."/>
            <person name="Sandor L."/>
            <person name="Smith M.W."/>
            <person name="Tsang A."/>
            <person name="Grigoriev I.V."/>
            <person name="Stajich J.E."/>
            <person name="Spatafora J.W."/>
        </authorList>
    </citation>
    <scope>NUCLEOTIDE SEQUENCE</scope>
    <source>
        <strain evidence="2">RSA 2281</strain>
    </source>
</reference>
<dbReference type="InterPro" id="IPR021036">
    <property type="entry name" value="Ribosomal_mS45"/>
</dbReference>
<evidence type="ECO:0000256" key="1">
    <source>
        <dbReference type="SAM" id="MobiDB-lite"/>
    </source>
</evidence>
<feature type="region of interest" description="Disordered" evidence="1">
    <location>
        <begin position="239"/>
        <end position="264"/>
    </location>
</feature>
<dbReference type="AlphaFoldDB" id="A0AAD5K8F1"/>
<keyword evidence="3" id="KW-1185">Reference proteome</keyword>
<protein>
    <submittedName>
        <fullName evidence="2">Eukaryotic mitochondrial regulator protein-domain-containing protein</fullName>
    </submittedName>
</protein>
<sequence>MSTQMSRFIRPTLFRLQPSILAAPRVEGQRLFSCSSRRWNEEKTEATTTDEAPQEEQQTEEPEPVKLSRRRRRFHEWAREGGGARFVRPSQGTTNYLGSTPFPSNPLFQPRPPLTDATRQEIYETYTENPEDWSIRKLATKFGISMRRVEAVLKLKETEKQMEMDKFSKGMEKLMGADQSVTPLKEPLVDIFPKVKKPTFKLVEEDAAFTEQDAAKELNRQPYRVLEERAIAREEAKFANSRVNTSETRTESKKKTFVIVDTSR</sequence>
<accession>A0AAD5K8F1</accession>
<organism evidence="2 3">
    <name type="scientific">Phascolomyces articulosus</name>
    <dbReference type="NCBI Taxonomy" id="60185"/>
    <lineage>
        <taxon>Eukaryota</taxon>
        <taxon>Fungi</taxon>
        <taxon>Fungi incertae sedis</taxon>
        <taxon>Mucoromycota</taxon>
        <taxon>Mucoromycotina</taxon>
        <taxon>Mucoromycetes</taxon>
        <taxon>Mucorales</taxon>
        <taxon>Lichtheimiaceae</taxon>
        <taxon>Phascolomyces</taxon>
    </lineage>
</organism>
<dbReference type="Proteomes" id="UP001209540">
    <property type="component" value="Unassembled WGS sequence"/>
</dbReference>
<feature type="compositionally biased region" description="Acidic residues" evidence="1">
    <location>
        <begin position="52"/>
        <end position="62"/>
    </location>
</feature>